<dbReference type="SMART" id="SM00114">
    <property type="entry name" value="CARD"/>
    <property type="match status" value="1"/>
</dbReference>
<evidence type="ECO:0000259" key="1">
    <source>
        <dbReference type="PROSITE" id="PS50209"/>
    </source>
</evidence>
<reference evidence="2 3" key="1">
    <citation type="journal article" date="2011" name="Genome Biol. Evol.">
        <title>Integration of the genetic map and genome assembly of fugu facilitates insights into distinct features of genome evolution in teleosts and mammals.</title>
        <authorList>
            <person name="Kai W."/>
            <person name="Kikuchi K."/>
            <person name="Tohari S."/>
            <person name="Chew A.K."/>
            <person name="Tay A."/>
            <person name="Fujiwara A."/>
            <person name="Hosoya S."/>
            <person name="Suetake H."/>
            <person name="Naruse K."/>
            <person name="Brenner S."/>
            <person name="Suzuki Y."/>
            <person name="Venkatesh B."/>
        </authorList>
    </citation>
    <scope>NUCLEOTIDE SEQUENCE [LARGE SCALE GENOMIC DNA]</scope>
</reference>
<dbReference type="CDD" id="cd01671">
    <property type="entry name" value="CARD"/>
    <property type="match status" value="1"/>
</dbReference>
<dbReference type="GeneTree" id="ENSGT01130000278859"/>
<sequence>MGNQKDQFVLSHIIREFLHPDLEANFVKRCRRRLIKSIQPVDAIVDALREVGVLNTANLEAISIHADQREKQRILVDQVLWKGNKAQDAFFLALARSNPFVLQELDQVETAQWRHR</sequence>
<evidence type="ECO:0000313" key="3">
    <source>
        <dbReference type="Proteomes" id="UP000005226"/>
    </source>
</evidence>
<dbReference type="Gene3D" id="1.10.533.10">
    <property type="entry name" value="Death Domain, Fas"/>
    <property type="match status" value="1"/>
</dbReference>
<dbReference type="InParanoid" id="A0A674MG62"/>
<reference evidence="2" key="3">
    <citation type="submission" date="2025-09" db="UniProtKB">
        <authorList>
            <consortium name="Ensembl"/>
        </authorList>
    </citation>
    <scope>IDENTIFICATION</scope>
</reference>
<dbReference type="AlphaFoldDB" id="A0A674MG62"/>
<dbReference type="GO" id="GO:0042981">
    <property type="term" value="P:regulation of apoptotic process"/>
    <property type="evidence" value="ECO:0007669"/>
    <property type="project" value="InterPro"/>
</dbReference>
<dbReference type="InterPro" id="IPR001315">
    <property type="entry name" value="CARD"/>
</dbReference>
<organism evidence="2 3">
    <name type="scientific">Takifugu rubripes</name>
    <name type="common">Japanese pufferfish</name>
    <name type="synonym">Fugu rubripes</name>
    <dbReference type="NCBI Taxonomy" id="31033"/>
    <lineage>
        <taxon>Eukaryota</taxon>
        <taxon>Metazoa</taxon>
        <taxon>Chordata</taxon>
        <taxon>Craniata</taxon>
        <taxon>Vertebrata</taxon>
        <taxon>Euteleostomi</taxon>
        <taxon>Actinopterygii</taxon>
        <taxon>Neopterygii</taxon>
        <taxon>Teleostei</taxon>
        <taxon>Neoteleostei</taxon>
        <taxon>Acanthomorphata</taxon>
        <taxon>Eupercaria</taxon>
        <taxon>Tetraodontiformes</taxon>
        <taxon>Tetradontoidea</taxon>
        <taxon>Tetraodontidae</taxon>
        <taxon>Takifugu</taxon>
    </lineage>
</organism>
<dbReference type="Ensembl" id="ENSTRUT00000087379.1">
    <property type="protein sequence ID" value="ENSTRUP00000060447.1"/>
    <property type="gene ID" value="ENSTRUG00000031399.1"/>
</dbReference>
<dbReference type="PROSITE" id="PS50209">
    <property type="entry name" value="CARD"/>
    <property type="match status" value="1"/>
</dbReference>
<accession>A0A674MG62</accession>
<keyword evidence="3" id="KW-1185">Reference proteome</keyword>
<reference evidence="2" key="2">
    <citation type="submission" date="2025-08" db="UniProtKB">
        <authorList>
            <consortium name="Ensembl"/>
        </authorList>
    </citation>
    <scope>IDENTIFICATION</scope>
</reference>
<evidence type="ECO:0000313" key="2">
    <source>
        <dbReference type="Ensembl" id="ENSTRUP00000060447.1"/>
    </source>
</evidence>
<dbReference type="Pfam" id="PF00619">
    <property type="entry name" value="CARD"/>
    <property type="match status" value="1"/>
</dbReference>
<dbReference type="InterPro" id="IPR011029">
    <property type="entry name" value="DEATH-like_dom_sf"/>
</dbReference>
<protein>
    <recommendedName>
        <fullName evidence="1">CARD domain-containing protein</fullName>
    </recommendedName>
</protein>
<dbReference type="Proteomes" id="UP000005226">
    <property type="component" value="Chromosome 20"/>
</dbReference>
<feature type="domain" description="CARD" evidence="1">
    <location>
        <begin position="19"/>
        <end position="109"/>
    </location>
</feature>
<name>A0A674MG62_TAKRU</name>
<dbReference type="SUPFAM" id="SSF47986">
    <property type="entry name" value="DEATH domain"/>
    <property type="match status" value="1"/>
</dbReference>
<proteinExistence type="predicted"/>